<gene>
    <name evidence="3" type="ORF">BI308_25130</name>
</gene>
<feature type="region of interest" description="Disordered" evidence="1">
    <location>
        <begin position="68"/>
        <end position="87"/>
    </location>
</feature>
<feature type="compositionally biased region" description="Basic and acidic residues" evidence="1">
    <location>
        <begin position="72"/>
        <end position="87"/>
    </location>
</feature>
<keyword evidence="4" id="KW-1185">Reference proteome</keyword>
<dbReference type="Pfam" id="PF22513">
    <property type="entry name" value="FitA-like_RHH"/>
    <property type="match status" value="1"/>
</dbReference>
<comment type="caution">
    <text evidence="3">The sequence shown here is derived from an EMBL/GenBank/DDBJ whole genome shotgun (WGS) entry which is preliminary data.</text>
</comment>
<dbReference type="InterPro" id="IPR053853">
    <property type="entry name" value="FitA-like_RHH"/>
</dbReference>
<name>A0A1L9QJH9_9CYAN</name>
<dbReference type="EMBL" id="MLAW01000082">
    <property type="protein sequence ID" value="OJJ14260.1"/>
    <property type="molecule type" value="Genomic_DNA"/>
</dbReference>
<dbReference type="InterPro" id="IPR010985">
    <property type="entry name" value="Ribbon_hlx_hlx"/>
</dbReference>
<evidence type="ECO:0000259" key="2">
    <source>
        <dbReference type="Pfam" id="PF22513"/>
    </source>
</evidence>
<evidence type="ECO:0000313" key="4">
    <source>
        <dbReference type="Proteomes" id="UP000183940"/>
    </source>
</evidence>
<dbReference type="GO" id="GO:0006355">
    <property type="term" value="P:regulation of DNA-templated transcription"/>
    <property type="evidence" value="ECO:0007669"/>
    <property type="project" value="InterPro"/>
</dbReference>
<organism evidence="3 4">
    <name type="scientific">Roseofilum reptotaenium AO1-A</name>
    <dbReference type="NCBI Taxonomy" id="1925591"/>
    <lineage>
        <taxon>Bacteria</taxon>
        <taxon>Bacillati</taxon>
        <taxon>Cyanobacteriota</taxon>
        <taxon>Cyanophyceae</taxon>
        <taxon>Desertifilales</taxon>
        <taxon>Desertifilaceae</taxon>
        <taxon>Roseofilum</taxon>
    </lineage>
</organism>
<dbReference type="SUPFAM" id="SSF47598">
    <property type="entry name" value="Ribbon-helix-helix"/>
    <property type="match status" value="1"/>
</dbReference>
<evidence type="ECO:0000313" key="3">
    <source>
        <dbReference type="EMBL" id="OJJ14260.1"/>
    </source>
</evidence>
<dbReference type="AlphaFoldDB" id="A0A1L9QJH9"/>
<sequence>MTSITIDNFDDDLGTLLQERAKLNGRSIEAEAKQILSDALTQPDQPPLNLALAIKQRFSQFDDFELPTIPREPLREPPDFLDLHDCT</sequence>
<reference evidence="3" key="1">
    <citation type="submission" date="2016-10" db="EMBL/GenBank/DDBJ databases">
        <title>CRISPR-Cas defence system in Roseofilum reptotaenium: evidence of a bacteriophage-cyanobacterium arms race in the coral black band disease.</title>
        <authorList>
            <person name="Buerger P."/>
            <person name="Wood-Charlson E.M."/>
            <person name="Weynberg K.D."/>
            <person name="Willis B."/>
            <person name="Van Oppen M.J."/>
        </authorList>
    </citation>
    <scope>NUCLEOTIDE SEQUENCE [LARGE SCALE GENOMIC DNA]</scope>
    <source>
        <strain evidence="3">AO1-A</strain>
    </source>
</reference>
<dbReference type="Gene3D" id="1.10.1220.10">
    <property type="entry name" value="Met repressor-like"/>
    <property type="match status" value="1"/>
</dbReference>
<evidence type="ECO:0000256" key="1">
    <source>
        <dbReference type="SAM" id="MobiDB-lite"/>
    </source>
</evidence>
<dbReference type="InterPro" id="IPR013321">
    <property type="entry name" value="Arc_rbn_hlx_hlx"/>
</dbReference>
<accession>A0A1L9QJH9</accession>
<feature type="domain" description="Antitoxin FitA-like ribbon-helix-helix" evidence="2">
    <location>
        <begin position="3"/>
        <end position="40"/>
    </location>
</feature>
<dbReference type="Proteomes" id="UP000183940">
    <property type="component" value="Unassembled WGS sequence"/>
</dbReference>
<protein>
    <submittedName>
        <fullName evidence="3">Plasmid stability protein</fullName>
    </submittedName>
</protein>
<dbReference type="STRING" id="1925591.BI308_25130"/>
<proteinExistence type="predicted"/>